<dbReference type="EMBL" id="CP115611">
    <property type="protein sequence ID" value="WBW71025.1"/>
    <property type="molecule type" value="Genomic_DNA"/>
</dbReference>
<feature type="domain" description="GST C-terminal" evidence="3">
    <location>
        <begin position="87"/>
        <end position="223"/>
    </location>
</feature>
<dbReference type="KEGG" id="som:SOMG_00047"/>
<evidence type="ECO:0000313" key="4">
    <source>
        <dbReference type="EMBL" id="WBW71025.1"/>
    </source>
</evidence>
<evidence type="ECO:0000313" key="5">
    <source>
        <dbReference type="Proteomes" id="UP001212411"/>
    </source>
</evidence>
<dbReference type="AlphaFoldDB" id="A0AAE9W6U2"/>
<dbReference type="PANTHER" id="PTHR43986:SF11">
    <property type="entry name" value="ELONGATION FACTOR 1-GAMMA"/>
    <property type="match status" value="1"/>
</dbReference>
<dbReference type="PROSITE" id="PS50404">
    <property type="entry name" value="GST_NTER"/>
    <property type="match status" value="1"/>
</dbReference>
<keyword evidence="4" id="KW-0648">Protein biosynthesis</keyword>
<name>A0AAE9W6U2_9SCHI</name>
<dbReference type="InterPro" id="IPR036249">
    <property type="entry name" value="Thioredoxin-like_sf"/>
</dbReference>
<comment type="similarity">
    <text evidence="1">Belongs to the GST superfamily.</text>
</comment>
<dbReference type="Pfam" id="PF00043">
    <property type="entry name" value="GST_C"/>
    <property type="match status" value="1"/>
</dbReference>
<evidence type="ECO:0000259" key="3">
    <source>
        <dbReference type="PROSITE" id="PS50405"/>
    </source>
</evidence>
<proteinExistence type="inferred from homology"/>
<dbReference type="GO" id="GO:0003746">
    <property type="term" value="F:translation elongation factor activity"/>
    <property type="evidence" value="ECO:0007669"/>
    <property type="project" value="UniProtKB-KW"/>
</dbReference>
<gene>
    <name evidence="4" type="ORF">SOMG_00047</name>
</gene>
<dbReference type="GeneID" id="80873535"/>
<reference evidence="4 5" key="1">
    <citation type="journal article" date="2023" name="G3 (Bethesda)">
        <title>A high-quality reference genome for the fission yeast Schizosaccharomyces osmophilus.</title>
        <authorList>
            <person name="Jia G.S."/>
            <person name="Zhang W.C."/>
            <person name="Liang Y."/>
            <person name="Liu X.H."/>
            <person name="Rhind N."/>
            <person name="Pidoux A."/>
            <person name="Brysch-Herzberg M."/>
            <person name="Du L.L."/>
        </authorList>
    </citation>
    <scope>NUCLEOTIDE SEQUENCE [LARGE SCALE GENOMIC DNA]</scope>
    <source>
        <strain evidence="4 5">CBS 15793</strain>
    </source>
</reference>
<dbReference type="InterPro" id="IPR004046">
    <property type="entry name" value="GST_C"/>
</dbReference>
<protein>
    <submittedName>
        <fullName evidence="4">Elongation factor 1-gamma</fullName>
    </submittedName>
</protein>
<organism evidence="4 5">
    <name type="scientific">Schizosaccharomyces osmophilus</name>
    <dbReference type="NCBI Taxonomy" id="2545709"/>
    <lineage>
        <taxon>Eukaryota</taxon>
        <taxon>Fungi</taxon>
        <taxon>Dikarya</taxon>
        <taxon>Ascomycota</taxon>
        <taxon>Taphrinomycotina</taxon>
        <taxon>Schizosaccharomycetes</taxon>
        <taxon>Schizosaccharomycetales</taxon>
        <taxon>Schizosaccharomycetaceae</taxon>
        <taxon>Schizosaccharomyces</taxon>
    </lineage>
</organism>
<dbReference type="Gene3D" id="3.40.30.10">
    <property type="entry name" value="Glutaredoxin"/>
    <property type="match status" value="1"/>
</dbReference>
<dbReference type="InterPro" id="IPR010987">
    <property type="entry name" value="Glutathione-S-Trfase_C-like"/>
</dbReference>
<dbReference type="RefSeq" id="XP_056035268.1">
    <property type="nucleotide sequence ID" value="XM_056178846.1"/>
</dbReference>
<feature type="domain" description="GST N-terminal" evidence="2">
    <location>
        <begin position="2"/>
        <end position="82"/>
    </location>
</feature>
<dbReference type="InterPro" id="IPR004045">
    <property type="entry name" value="Glutathione_S-Trfase_N"/>
</dbReference>
<dbReference type="PANTHER" id="PTHR43986">
    <property type="entry name" value="ELONGATION FACTOR 1-GAMMA"/>
    <property type="match status" value="1"/>
</dbReference>
<dbReference type="GO" id="GO:0005737">
    <property type="term" value="C:cytoplasm"/>
    <property type="evidence" value="ECO:0007669"/>
    <property type="project" value="TreeGrafter"/>
</dbReference>
<evidence type="ECO:0000259" key="2">
    <source>
        <dbReference type="PROSITE" id="PS50404"/>
    </source>
</evidence>
<evidence type="ECO:0000256" key="1">
    <source>
        <dbReference type="RuleBase" id="RU003494"/>
    </source>
</evidence>
<accession>A0AAE9W6U2</accession>
<dbReference type="InterPro" id="IPR050802">
    <property type="entry name" value="EF-GSTs"/>
</dbReference>
<keyword evidence="5" id="KW-1185">Reference proteome</keyword>
<dbReference type="InterPro" id="IPR036282">
    <property type="entry name" value="Glutathione-S-Trfase_C_sf"/>
</dbReference>
<dbReference type="Pfam" id="PF02798">
    <property type="entry name" value="GST_N"/>
    <property type="match status" value="1"/>
</dbReference>
<dbReference type="SUPFAM" id="SSF52833">
    <property type="entry name" value="Thioredoxin-like"/>
    <property type="match status" value="1"/>
</dbReference>
<dbReference type="Gene3D" id="1.20.1050.10">
    <property type="match status" value="1"/>
</dbReference>
<dbReference type="SUPFAM" id="SSF47616">
    <property type="entry name" value="GST C-terminal domain-like"/>
    <property type="match status" value="1"/>
</dbReference>
<dbReference type="PROSITE" id="PS50405">
    <property type="entry name" value="GST_CTER"/>
    <property type="match status" value="1"/>
</dbReference>
<dbReference type="GO" id="GO:0005634">
    <property type="term" value="C:nucleus"/>
    <property type="evidence" value="ECO:0007669"/>
    <property type="project" value="TreeGrafter"/>
</dbReference>
<keyword evidence="4" id="KW-0251">Elongation factor</keyword>
<dbReference type="Proteomes" id="UP001212411">
    <property type="component" value="Chromosome 1"/>
</dbReference>
<sequence>MAFGTVYGSVKSPRVGLVLSTAAMLGLGVENASNTLPGSFPKHLADKFPIQKIPVFVGADGTSLWQSISIASYFASFDPVGTVGGANALARAEVLLWACFFNQEFYDACIPWVAGRMRSIPYDPKTEENSKKKTFSVLTVFERQVKDKEFLVGEDPTVADAAAVAHLYFILSSVMTKDDLAKFPETQRYYKNAYPKVKFDQLCGPLQLLSEPVPIPKAPPSPILSKRE</sequence>